<sequence>ITIQPDFDPFLLSSDEERNPNLDDLEMFLDFDFDEIPQIEIDLLPKVCKIGKGSQNKKKIMENILYFNNGVGPSSSVGTPLTQEEAKKWALAHNISIRYEMLEEVRPTIETLSYNDKYKKLLDEIWADKVRLDEKIKPKEERAMVKVKGQMLKEKKDLGAFIFLIRLEGLINEN</sequence>
<evidence type="ECO:0000313" key="1">
    <source>
        <dbReference type="EMBL" id="GFD31401.1"/>
    </source>
</evidence>
<gene>
    <name evidence="1" type="ORF">Tci_903370</name>
</gene>
<dbReference type="EMBL" id="BKCJ011413735">
    <property type="protein sequence ID" value="GFD31401.1"/>
    <property type="molecule type" value="Genomic_DNA"/>
</dbReference>
<organism evidence="1">
    <name type="scientific">Tanacetum cinerariifolium</name>
    <name type="common">Dalmatian daisy</name>
    <name type="synonym">Chrysanthemum cinerariifolium</name>
    <dbReference type="NCBI Taxonomy" id="118510"/>
    <lineage>
        <taxon>Eukaryota</taxon>
        <taxon>Viridiplantae</taxon>
        <taxon>Streptophyta</taxon>
        <taxon>Embryophyta</taxon>
        <taxon>Tracheophyta</taxon>
        <taxon>Spermatophyta</taxon>
        <taxon>Magnoliopsida</taxon>
        <taxon>eudicotyledons</taxon>
        <taxon>Gunneridae</taxon>
        <taxon>Pentapetalae</taxon>
        <taxon>asterids</taxon>
        <taxon>campanulids</taxon>
        <taxon>Asterales</taxon>
        <taxon>Asteraceae</taxon>
        <taxon>Asteroideae</taxon>
        <taxon>Anthemideae</taxon>
        <taxon>Anthemidinae</taxon>
        <taxon>Tanacetum</taxon>
    </lineage>
</organism>
<comment type="caution">
    <text evidence="1">The sequence shown here is derived from an EMBL/GenBank/DDBJ whole genome shotgun (WGS) entry which is preliminary data.</text>
</comment>
<feature type="non-terminal residue" evidence="1">
    <location>
        <position position="174"/>
    </location>
</feature>
<proteinExistence type="predicted"/>
<reference evidence="1" key="1">
    <citation type="journal article" date="2019" name="Sci. Rep.">
        <title>Draft genome of Tanacetum cinerariifolium, the natural source of mosquito coil.</title>
        <authorList>
            <person name="Yamashiro T."/>
            <person name="Shiraishi A."/>
            <person name="Satake H."/>
            <person name="Nakayama K."/>
        </authorList>
    </citation>
    <scope>NUCLEOTIDE SEQUENCE</scope>
</reference>
<dbReference type="AlphaFoldDB" id="A0A699VCX6"/>
<protein>
    <submittedName>
        <fullName evidence="1">Uncharacterized protein</fullName>
    </submittedName>
</protein>
<accession>A0A699VCX6</accession>
<feature type="non-terminal residue" evidence="1">
    <location>
        <position position="1"/>
    </location>
</feature>
<name>A0A699VCX6_TANCI</name>